<dbReference type="OrthoDB" id="9789605at2"/>
<dbReference type="CDD" id="cd04301">
    <property type="entry name" value="NAT_SF"/>
    <property type="match status" value="1"/>
</dbReference>
<evidence type="ECO:0000313" key="5">
    <source>
        <dbReference type="Proteomes" id="UP000189941"/>
    </source>
</evidence>
<keyword evidence="2" id="KW-0012">Acyltransferase</keyword>
<dbReference type="GO" id="GO:0016747">
    <property type="term" value="F:acyltransferase activity, transferring groups other than amino-acyl groups"/>
    <property type="evidence" value="ECO:0007669"/>
    <property type="project" value="InterPro"/>
</dbReference>
<dbReference type="InterPro" id="IPR016181">
    <property type="entry name" value="Acyl_CoA_acyltransferase"/>
</dbReference>
<dbReference type="PANTHER" id="PTHR43800">
    <property type="entry name" value="PEPTIDYL-LYSINE N-ACETYLTRANSFERASE YJAB"/>
    <property type="match status" value="1"/>
</dbReference>
<dbReference type="Gene3D" id="3.40.630.30">
    <property type="match status" value="1"/>
</dbReference>
<evidence type="ECO:0000256" key="2">
    <source>
        <dbReference type="ARBA" id="ARBA00023315"/>
    </source>
</evidence>
<accession>A0A1T4JMM6</accession>
<dbReference type="SUPFAM" id="SSF55729">
    <property type="entry name" value="Acyl-CoA N-acyltransferases (Nat)"/>
    <property type="match status" value="1"/>
</dbReference>
<reference evidence="5" key="1">
    <citation type="submission" date="2017-02" db="EMBL/GenBank/DDBJ databases">
        <authorList>
            <person name="Varghese N."/>
            <person name="Submissions S."/>
        </authorList>
    </citation>
    <scope>NUCLEOTIDE SEQUENCE [LARGE SCALE GENOMIC DNA]</scope>
    <source>
        <strain evidence="5">DSM 15739</strain>
    </source>
</reference>
<name>A0A1T4JMM6_9LACT</name>
<dbReference type="EMBL" id="FUWO01000001">
    <property type="protein sequence ID" value="SJZ31413.1"/>
    <property type="molecule type" value="Genomic_DNA"/>
</dbReference>
<evidence type="ECO:0000259" key="3">
    <source>
        <dbReference type="PROSITE" id="PS51186"/>
    </source>
</evidence>
<dbReference type="STRING" id="1121925.SAMN02746011_00189"/>
<evidence type="ECO:0000313" key="4">
    <source>
        <dbReference type="EMBL" id="SJZ31413.1"/>
    </source>
</evidence>
<dbReference type="PROSITE" id="PS51186">
    <property type="entry name" value="GNAT"/>
    <property type="match status" value="1"/>
</dbReference>
<sequence length="140" mass="16494">MIRAFKIEDLDQVMQIWLESNLEAHHFINREYWIANAPMVKEQLLDAEIYVYEHESKIVGFVGLQDNYLAGIFVDKSMRSKGIGKQLLDYAKELREELLLTVYHENESAVKFYKREGLTTISQEMDEVTNKLELLMQYKA</sequence>
<gene>
    <name evidence="4" type="ORF">SAMN02746011_00189</name>
</gene>
<organism evidence="4 5">
    <name type="scientific">Globicatella sulfidifaciens DSM 15739</name>
    <dbReference type="NCBI Taxonomy" id="1121925"/>
    <lineage>
        <taxon>Bacteria</taxon>
        <taxon>Bacillati</taxon>
        <taxon>Bacillota</taxon>
        <taxon>Bacilli</taxon>
        <taxon>Lactobacillales</taxon>
        <taxon>Aerococcaceae</taxon>
        <taxon>Globicatella</taxon>
    </lineage>
</organism>
<proteinExistence type="predicted"/>
<keyword evidence="1 4" id="KW-0808">Transferase</keyword>
<dbReference type="AlphaFoldDB" id="A0A1T4JMM6"/>
<evidence type="ECO:0000256" key="1">
    <source>
        <dbReference type="ARBA" id="ARBA00022679"/>
    </source>
</evidence>
<dbReference type="Proteomes" id="UP000189941">
    <property type="component" value="Unassembled WGS sequence"/>
</dbReference>
<keyword evidence="5" id="KW-1185">Reference proteome</keyword>
<dbReference type="PANTHER" id="PTHR43800:SF1">
    <property type="entry name" value="PEPTIDYL-LYSINE N-ACETYLTRANSFERASE YJAB"/>
    <property type="match status" value="1"/>
</dbReference>
<dbReference type="Pfam" id="PF13508">
    <property type="entry name" value="Acetyltransf_7"/>
    <property type="match status" value="1"/>
</dbReference>
<feature type="domain" description="N-acetyltransferase" evidence="3">
    <location>
        <begin position="1"/>
        <end position="140"/>
    </location>
</feature>
<protein>
    <submittedName>
        <fullName evidence="4">Putative acetyltransferase</fullName>
    </submittedName>
</protein>
<dbReference type="InterPro" id="IPR000182">
    <property type="entry name" value="GNAT_dom"/>
</dbReference>